<dbReference type="NCBIfam" id="TIGR02093">
    <property type="entry name" value="P_ylase"/>
    <property type="match status" value="1"/>
</dbReference>
<dbReference type="FunFam" id="3.40.50.2000:FF:000003">
    <property type="entry name" value="Alpha-1,4 glucan phosphorylase"/>
    <property type="match status" value="1"/>
</dbReference>
<evidence type="ECO:0000259" key="10">
    <source>
        <dbReference type="PROSITE" id="PS51671"/>
    </source>
</evidence>
<dbReference type="EMBL" id="DF237067">
    <property type="protein sequence ID" value="GAQ82635.1"/>
    <property type="molecule type" value="Genomic_DNA"/>
</dbReference>
<comment type="function">
    <text evidence="9">Allosteric enzyme that catalyzes the rate-limiting step in glycogen catabolism, the phosphorolytic cleavage of glycogen to produce glucose-1-phosphate, and plays a central role in maintaining cellular and organismal glucose homeostasis.</text>
</comment>
<dbReference type="STRING" id="105231.A0A1Y1HVJ4"/>
<proteinExistence type="inferred from homology"/>
<dbReference type="OMA" id="RWIRTHQ"/>
<dbReference type="InterPro" id="IPR002912">
    <property type="entry name" value="ACT_dom"/>
</dbReference>
<evidence type="ECO:0000256" key="3">
    <source>
        <dbReference type="ARBA" id="ARBA00006047"/>
    </source>
</evidence>
<evidence type="ECO:0000256" key="4">
    <source>
        <dbReference type="ARBA" id="ARBA00022533"/>
    </source>
</evidence>
<dbReference type="PANTHER" id="PTHR11468:SF30">
    <property type="entry name" value="ALPHA-1,4 GLUCAN PHOSPHORYLASE"/>
    <property type="match status" value="1"/>
</dbReference>
<evidence type="ECO:0000256" key="1">
    <source>
        <dbReference type="ARBA" id="ARBA00001275"/>
    </source>
</evidence>
<keyword evidence="4" id="KW-0021">Allosteric enzyme</keyword>
<dbReference type="PROSITE" id="PS51671">
    <property type="entry name" value="ACT"/>
    <property type="match status" value="1"/>
</dbReference>
<dbReference type="OrthoDB" id="9215500at2759"/>
<keyword evidence="8 9" id="KW-0119">Carbohydrate metabolism</keyword>
<evidence type="ECO:0000256" key="6">
    <source>
        <dbReference type="ARBA" id="ARBA00022679"/>
    </source>
</evidence>
<evidence type="ECO:0000313" key="11">
    <source>
        <dbReference type="EMBL" id="GAQ82635.1"/>
    </source>
</evidence>
<dbReference type="CDD" id="cd04300">
    <property type="entry name" value="GT35_Glycogen_Phosphorylase"/>
    <property type="match status" value="1"/>
</dbReference>
<dbReference type="FunFam" id="3.40.50.2000:FF:000002">
    <property type="entry name" value="Alpha-1,4 glucan phosphorylase"/>
    <property type="match status" value="1"/>
</dbReference>
<evidence type="ECO:0000256" key="8">
    <source>
        <dbReference type="ARBA" id="ARBA00023277"/>
    </source>
</evidence>
<sequence>MQGMRIASPAAFSHKLPSSAASIASAQVANADTLRTQSRHPPARLASVQCQAQRGGRAQAIAAPANVESESSLKVSISNRDKENWTAIKIEAENQPGLLTKITSTLRDLNLQVQKAEVNTVGNKLVADTFYVVTASGKKLSNAEIAVAKQRLLGLPTAVFQDKAIRPVGVELGGEDKDEAARMELIHRLKDLYLRNDVVAVQESIINHVEYTIGRSRYKFESFEAYHAVAHSVRDRLIESWNDTEQHFQKVNPKRVYYLSMEFLMGRSLLNSLYNLDVKNLYGEALRQLGYDLETLKEEERDAALGNGGLGRLAACFLDSMATLNYPAWGYGMRYQYGMFRQTLENGFQHEQPDYWLNFSNPWEIERVSTKYDIKFYGHVEQYTDSQGRGRFTWVPGERVEAVAYDNPIPGYGTGNTINLRLWAGKPSAEFDLQSFNTGDYVAAILAKQRAETISSVLYPDDRTYQGKELRLKQQHFMVSATLQDIVRRFKEHETDLEKLPEKVTLQLNDTHPTIGVAELMRILMDDEGLGWTKSWAIVTSVFAFTNHTVLPEALEKWPVSLMERLLPRHMQIIYQINFLYLEDLKKRVGDDWSRISRMSIIEEGDPKQVRMAYLALVASHTVNGVAAIHSDLIKTTIFKDFHGIWPEKFQNKTNGVTQRRWLAFCNPGLRALISEVVGSEAWITDLTQLKQLEKHADDAGLQERWMAVKHDNKKRLAALVKKLTGATVSTDALFDIQVKRIHEYKRQLLNMLSVIHRYERIKKMSPEERQHVVPRVVIVGGKAAPGYDMAKRIIKLVSAIGDVVNGDPDVGDLLKVFFLPDYNVSLAETIIPASDLSQHISTAGTEASGTSNMKFAMNGGLIIGTLDGANVEIAEEIGHDNMFIFGVEAHEVPHLREQRREYRPDPRFNKVVELLRQGRFGWTDIFAPICEAIDGQYGGDYYLLANDFASYLDAQDRVDAAFKDKQRWARMSILSTAGSGKFSSDRTIADYARDIWRIEPVKIPVHRPGVN</sequence>
<dbReference type="EC" id="2.4.1.1" evidence="9"/>
<dbReference type="CDD" id="cd04899">
    <property type="entry name" value="ACT_ACR-UUR-like_2"/>
    <property type="match status" value="1"/>
</dbReference>
<dbReference type="Pfam" id="PF00343">
    <property type="entry name" value="Phosphorylase"/>
    <property type="match status" value="1"/>
</dbReference>
<dbReference type="GO" id="GO:0030170">
    <property type="term" value="F:pyridoxal phosphate binding"/>
    <property type="evidence" value="ECO:0000318"/>
    <property type="project" value="GO_Central"/>
</dbReference>
<dbReference type="InterPro" id="IPR035090">
    <property type="entry name" value="Pyridoxal_P_attach_site"/>
</dbReference>
<dbReference type="SUPFAM" id="SSF53756">
    <property type="entry name" value="UDP-Glycosyltransferase/glycogen phosphorylase"/>
    <property type="match status" value="1"/>
</dbReference>
<dbReference type="GO" id="GO:0008184">
    <property type="term" value="F:glycogen phosphorylase activity"/>
    <property type="evidence" value="ECO:0000318"/>
    <property type="project" value="GO_Central"/>
</dbReference>
<keyword evidence="6 9" id="KW-0808">Transferase</keyword>
<dbReference type="GO" id="GO:0005980">
    <property type="term" value="P:glycogen catabolic process"/>
    <property type="evidence" value="ECO:0000318"/>
    <property type="project" value="GO_Central"/>
</dbReference>
<dbReference type="AlphaFoldDB" id="A0A1Y1HVJ4"/>
<dbReference type="InterPro" id="IPR000811">
    <property type="entry name" value="Glyco_trans_35"/>
</dbReference>
<keyword evidence="12" id="KW-1185">Reference proteome</keyword>
<dbReference type="SUPFAM" id="SSF55021">
    <property type="entry name" value="ACT-like"/>
    <property type="match status" value="1"/>
</dbReference>
<dbReference type="InterPro" id="IPR045865">
    <property type="entry name" value="ACT-like_dom_sf"/>
</dbReference>
<evidence type="ECO:0000256" key="2">
    <source>
        <dbReference type="ARBA" id="ARBA00001933"/>
    </source>
</evidence>
<dbReference type="GO" id="GO:0005737">
    <property type="term" value="C:cytoplasm"/>
    <property type="evidence" value="ECO:0000318"/>
    <property type="project" value="GO_Central"/>
</dbReference>
<comment type="cofactor">
    <cofactor evidence="2 9">
        <name>pyridoxal 5'-phosphate</name>
        <dbReference type="ChEBI" id="CHEBI:597326"/>
    </cofactor>
</comment>
<evidence type="ECO:0000313" key="12">
    <source>
        <dbReference type="Proteomes" id="UP000054558"/>
    </source>
</evidence>
<keyword evidence="5 9" id="KW-0328">Glycosyltransferase</keyword>
<dbReference type="Proteomes" id="UP000054558">
    <property type="component" value="Unassembled WGS sequence"/>
</dbReference>
<organism evidence="11 12">
    <name type="scientific">Klebsormidium nitens</name>
    <name type="common">Green alga</name>
    <name type="synonym">Ulothrix nitens</name>
    <dbReference type="NCBI Taxonomy" id="105231"/>
    <lineage>
        <taxon>Eukaryota</taxon>
        <taxon>Viridiplantae</taxon>
        <taxon>Streptophyta</taxon>
        <taxon>Klebsormidiophyceae</taxon>
        <taxon>Klebsormidiales</taxon>
        <taxon>Klebsormidiaceae</taxon>
        <taxon>Klebsormidium</taxon>
    </lineage>
</organism>
<protein>
    <recommendedName>
        <fullName evidence="9">Alpha-1,4 glucan phosphorylase</fullName>
        <ecNumber evidence="9">2.4.1.1</ecNumber>
    </recommendedName>
</protein>
<name>A0A1Y1HVJ4_KLENI</name>
<dbReference type="PANTHER" id="PTHR11468">
    <property type="entry name" value="GLYCOGEN PHOSPHORYLASE"/>
    <property type="match status" value="1"/>
</dbReference>
<feature type="domain" description="ACT" evidence="10">
    <location>
        <begin position="87"/>
        <end position="168"/>
    </location>
</feature>
<evidence type="ECO:0000256" key="7">
    <source>
        <dbReference type="ARBA" id="ARBA00022898"/>
    </source>
</evidence>
<comment type="similarity">
    <text evidence="3 9">Belongs to the glycogen phosphorylase family.</text>
</comment>
<dbReference type="PROSITE" id="PS00102">
    <property type="entry name" value="PHOSPHORYLASE"/>
    <property type="match status" value="1"/>
</dbReference>
<comment type="catalytic activity">
    <reaction evidence="1 9">
        <text>[(1-&gt;4)-alpha-D-glucosyl](n) + phosphate = [(1-&gt;4)-alpha-D-glucosyl](n-1) + alpha-D-glucose 1-phosphate</text>
        <dbReference type="Rhea" id="RHEA:41732"/>
        <dbReference type="Rhea" id="RHEA-COMP:9584"/>
        <dbReference type="Rhea" id="RHEA-COMP:9586"/>
        <dbReference type="ChEBI" id="CHEBI:15444"/>
        <dbReference type="ChEBI" id="CHEBI:43474"/>
        <dbReference type="ChEBI" id="CHEBI:58601"/>
        <dbReference type="EC" id="2.4.1.1"/>
    </reaction>
</comment>
<gene>
    <name evidence="11" type="ORF">KFL_001180140</name>
</gene>
<reference evidence="11 12" key="1">
    <citation type="journal article" date="2014" name="Nat. Commun.">
        <title>Klebsormidium flaccidum genome reveals primary factors for plant terrestrial adaptation.</title>
        <authorList>
            <person name="Hori K."/>
            <person name="Maruyama F."/>
            <person name="Fujisawa T."/>
            <person name="Togashi T."/>
            <person name="Yamamoto N."/>
            <person name="Seo M."/>
            <person name="Sato S."/>
            <person name="Yamada T."/>
            <person name="Mori H."/>
            <person name="Tajima N."/>
            <person name="Moriyama T."/>
            <person name="Ikeuchi M."/>
            <person name="Watanabe M."/>
            <person name="Wada H."/>
            <person name="Kobayashi K."/>
            <person name="Saito M."/>
            <person name="Masuda T."/>
            <person name="Sasaki-Sekimoto Y."/>
            <person name="Mashiguchi K."/>
            <person name="Awai K."/>
            <person name="Shimojima M."/>
            <person name="Masuda S."/>
            <person name="Iwai M."/>
            <person name="Nobusawa T."/>
            <person name="Narise T."/>
            <person name="Kondo S."/>
            <person name="Saito H."/>
            <person name="Sato R."/>
            <person name="Murakawa M."/>
            <person name="Ihara Y."/>
            <person name="Oshima-Yamada Y."/>
            <person name="Ohtaka K."/>
            <person name="Satoh M."/>
            <person name="Sonobe K."/>
            <person name="Ishii M."/>
            <person name="Ohtani R."/>
            <person name="Kanamori-Sato M."/>
            <person name="Honoki R."/>
            <person name="Miyazaki D."/>
            <person name="Mochizuki H."/>
            <person name="Umetsu J."/>
            <person name="Higashi K."/>
            <person name="Shibata D."/>
            <person name="Kamiya Y."/>
            <person name="Sato N."/>
            <person name="Nakamura Y."/>
            <person name="Tabata S."/>
            <person name="Ida S."/>
            <person name="Kurokawa K."/>
            <person name="Ohta H."/>
        </authorList>
    </citation>
    <scope>NUCLEOTIDE SEQUENCE [LARGE SCALE GENOMIC DNA]</scope>
    <source>
        <strain evidence="11 12">NIES-2285</strain>
    </source>
</reference>
<evidence type="ECO:0000256" key="5">
    <source>
        <dbReference type="ARBA" id="ARBA00022676"/>
    </source>
</evidence>
<keyword evidence="7 9" id="KW-0663">Pyridoxal phosphate</keyword>
<accession>A0A1Y1HVJ4</accession>
<dbReference type="InterPro" id="IPR011833">
    <property type="entry name" value="Glycg_phsphrylas"/>
</dbReference>
<evidence type="ECO:0000256" key="9">
    <source>
        <dbReference type="RuleBase" id="RU000587"/>
    </source>
</evidence>
<dbReference type="Gene3D" id="3.40.50.2000">
    <property type="entry name" value="Glycogen Phosphorylase B"/>
    <property type="match status" value="2"/>
</dbReference>